<evidence type="ECO:0000256" key="1">
    <source>
        <dbReference type="SAM" id="MobiDB-lite"/>
    </source>
</evidence>
<dbReference type="EMBL" id="BGZK01000931">
    <property type="protein sequence ID" value="GBP65530.1"/>
    <property type="molecule type" value="Genomic_DNA"/>
</dbReference>
<accession>A0A4C1XQU2</accession>
<feature type="region of interest" description="Disordered" evidence="1">
    <location>
        <begin position="107"/>
        <end position="136"/>
    </location>
</feature>
<gene>
    <name evidence="2" type="ORF">EVAR_98151_1</name>
</gene>
<evidence type="ECO:0000313" key="2">
    <source>
        <dbReference type="EMBL" id="GBP65530.1"/>
    </source>
</evidence>
<name>A0A4C1XQU2_EUMVA</name>
<protein>
    <submittedName>
        <fullName evidence="2">Uncharacterized protein</fullName>
    </submittedName>
</protein>
<proteinExistence type="predicted"/>
<evidence type="ECO:0000313" key="3">
    <source>
        <dbReference type="Proteomes" id="UP000299102"/>
    </source>
</evidence>
<reference evidence="2 3" key="1">
    <citation type="journal article" date="2019" name="Commun. Biol.">
        <title>The bagworm genome reveals a unique fibroin gene that provides high tensile strength.</title>
        <authorList>
            <person name="Kono N."/>
            <person name="Nakamura H."/>
            <person name="Ohtoshi R."/>
            <person name="Tomita M."/>
            <person name="Numata K."/>
            <person name="Arakawa K."/>
        </authorList>
    </citation>
    <scope>NUCLEOTIDE SEQUENCE [LARGE SCALE GENOMIC DNA]</scope>
</reference>
<sequence>MYRVRSRFSSAARANRRLPRAPDFDELAGRRGHEVTAAMIDISTRYQYSFTNKVCMKGIALCICLFVRGIFGTAEQITIRLSREGRRAYWATFRGPTNMLGTYEPVRSDPPAVPPHGDELERTPPPRGTRKGRGGGEVSNLHLIRVPLACSPFVRQILYIRTLLPHIFHVRARDLKMPMRAFYHLKQINWPGRRSSRAAVARLRRHR</sequence>
<dbReference type="Proteomes" id="UP000299102">
    <property type="component" value="Unassembled WGS sequence"/>
</dbReference>
<comment type="caution">
    <text evidence="2">The sequence shown here is derived from an EMBL/GenBank/DDBJ whole genome shotgun (WGS) entry which is preliminary data.</text>
</comment>
<dbReference type="AlphaFoldDB" id="A0A4C1XQU2"/>
<organism evidence="2 3">
    <name type="scientific">Eumeta variegata</name>
    <name type="common">Bagworm moth</name>
    <name type="synonym">Eumeta japonica</name>
    <dbReference type="NCBI Taxonomy" id="151549"/>
    <lineage>
        <taxon>Eukaryota</taxon>
        <taxon>Metazoa</taxon>
        <taxon>Ecdysozoa</taxon>
        <taxon>Arthropoda</taxon>
        <taxon>Hexapoda</taxon>
        <taxon>Insecta</taxon>
        <taxon>Pterygota</taxon>
        <taxon>Neoptera</taxon>
        <taxon>Endopterygota</taxon>
        <taxon>Lepidoptera</taxon>
        <taxon>Glossata</taxon>
        <taxon>Ditrysia</taxon>
        <taxon>Tineoidea</taxon>
        <taxon>Psychidae</taxon>
        <taxon>Oiketicinae</taxon>
        <taxon>Eumeta</taxon>
    </lineage>
</organism>
<keyword evidence="3" id="KW-1185">Reference proteome</keyword>